<dbReference type="SUPFAM" id="SSF51735">
    <property type="entry name" value="NAD(P)-binding Rossmann-fold domains"/>
    <property type="match status" value="1"/>
</dbReference>
<name>A0A0F9PSA8_9ZZZZ</name>
<sequence length="352" mass="39973">MENILITGANGFLGSHLTDHCIEKGYNVFALDRPHQSWRNLSHYTKGQEKFAPKEKLKAFEEKIQIPTTTKKLTILECDLKNAKLLEKIIQSVKPKFIFHFGAQPLVIPSWEDPVNTIETNVIGTLNLFEPIKKNKIKTRVILACTSAEYGTTTSLQRPLKETDPLLAIHPYGISKIATELLARQYYINFGIEIVNLRFFNQTGPRKIGDACADFVRKIAKIELNLSKPIIEVGNLNSFRDITEIKDSARAIWLAAIKGKPGESYNVCSGKKIQIREILNIVLSFSSKKIEIKENISQKLRKTDEDTIVGDNSKIKKDLGWDATIPIEDTLKNMYNYWLIYYSKKGNKQSGD</sequence>
<dbReference type="EMBL" id="LAZR01002208">
    <property type="protein sequence ID" value="KKN33069.1"/>
    <property type="molecule type" value="Genomic_DNA"/>
</dbReference>
<dbReference type="Gene3D" id="3.40.50.720">
    <property type="entry name" value="NAD(P)-binding Rossmann-like Domain"/>
    <property type="match status" value="1"/>
</dbReference>
<protein>
    <recommendedName>
        <fullName evidence="1">NAD(P)-binding domain-containing protein</fullName>
    </recommendedName>
</protein>
<accession>A0A0F9PSA8</accession>
<dbReference type="InterPro" id="IPR016040">
    <property type="entry name" value="NAD(P)-bd_dom"/>
</dbReference>
<dbReference type="Gene3D" id="3.90.25.10">
    <property type="entry name" value="UDP-galactose 4-epimerase, domain 1"/>
    <property type="match status" value="1"/>
</dbReference>
<evidence type="ECO:0000259" key="1">
    <source>
        <dbReference type="Pfam" id="PF16363"/>
    </source>
</evidence>
<dbReference type="InterPro" id="IPR036291">
    <property type="entry name" value="NAD(P)-bd_dom_sf"/>
</dbReference>
<dbReference type="Pfam" id="PF16363">
    <property type="entry name" value="GDP_Man_Dehyd"/>
    <property type="match status" value="1"/>
</dbReference>
<organism evidence="2">
    <name type="scientific">marine sediment metagenome</name>
    <dbReference type="NCBI Taxonomy" id="412755"/>
    <lineage>
        <taxon>unclassified sequences</taxon>
        <taxon>metagenomes</taxon>
        <taxon>ecological metagenomes</taxon>
    </lineage>
</organism>
<dbReference type="PANTHER" id="PTHR43000">
    <property type="entry name" value="DTDP-D-GLUCOSE 4,6-DEHYDRATASE-RELATED"/>
    <property type="match status" value="1"/>
</dbReference>
<evidence type="ECO:0000313" key="2">
    <source>
        <dbReference type="EMBL" id="KKN33069.1"/>
    </source>
</evidence>
<comment type="caution">
    <text evidence="2">The sequence shown here is derived from an EMBL/GenBank/DDBJ whole genome shotgun (WGS) entry which is preliminary data.</text>
</comment>
<dbReference type="AlphaFoldDB" id="A0A0F9PSA8"/>
<proteinExistence type="predicted"/>
<dbReference type="CDD" id="cd05260">
    <property type="entry name" value="GDP_MD_SDR_e"/>
    <property type="match status" value="1"/>
</dbReference>
<feature type="domain" description="NAD(P)-binding" evidence="1">
    <location>
        <begin position="5"/>
        <end position="334"/>
    </location>
</feature>
<gene>
    <name evidence="2" type="ORF">LCGC14_0807500</name>
</gene>
<reference evidence="2" key="1">
    <citation type="journal article" date="2015" name="Nature">
        <title>Complex archaea that bridge the gap between prokaryotes and eukaryotes.</title>
        <authorList>
            <person name="Spang A."/>
            <person name="Saw J.H."/>
            <person name="Jorgensen S.L."/>
            <person name="Zaremba-Niedzwiedzka K."/>
            <person name="Martijn J."/>
            <person name="Lind A.E."/>
            <person name="van Eijk R."/>
            <person name="Schleper C."/>
            <person name="Guy L."/>
            <person name="Ettema T.J."/>
        </authorList>
    </citation>
    <scope>NUCLEOTIDE SEQUENCE</scope>
</reference>